<comment type="subcellular location">
    <subcellularLocation>
        <location evidence="1">Nucleus</location>
    </subcellularLocation>
</comment>
<evidence type="ECO:0000256" key="9">
    <source>
        <dbReference type="ARBA" id="ARBA00023242"/>
    </source>
</evidence>
<dbReference type="PROSITE" id="PS00028">
    <property type="entry name" value="ZINC_FINGER_C2H2_1"/>
    <property type="match status" value="2"/>
</dbReference>
<dbReference type="Pfam" id="PF00096">
    <property type="entry name" value="zf-C2H2"/>
    <property type="match status" value="1"/>
</dbReference>
<dbReference type="Proteomes" id="UP001279410">
    <property type="component" value="Unassembled WGS sequence"/>
</dbReference>
<dbReference type="GO" id="GO:0008270">
    <property type="term" value="F:zinc ion binding"/>
    <property type="evidence" value="ECO:0007669"/>
    <property type="project" value="UniProtKB-KW"/>
</dbReference>
<evidence type="ECO:0000256" key="8">
    <source>
        <dbReference type="ARBA" id="ARBA00023163"/>
    </source>
</evidence>
<comment type="similarity">
    <text evidence="2">Belongs to the krueppel C2H2-type zinc-finger protein family.</text>
</comment>
<accession>A0AAD3RDS0</accession>
<feature type="domain" description="C2H2-type" evidence="12">
    <location>
        <begin position="17"/>
        <end position="44"/>
    </location>
</feature>
<gene>
    <name evidence="13" type="ORF">AKAME5_001678900</name>
</gene>
<keyword evidence="9" id="KW-0539">Nucleus</keyword>
<name>A0AAD3RDS0_LATJO</name>
<keyword evidence="3" id="KW-0479">Metal-binding</keyword>
<feature type="region of interest" description="Disordered" evidence="11">
    <location>
        <begin position="109"/>
        <end position="128"/>
    </location>
</feature>
<dbReference type="SMART" id="SM00355">
    <property type="entry name" value="ZnF_C2H2"/>
    <property type="match status" value="2"/>
</dbReference>
<evidence type="ECO:0000256" key="4">
    <source>
        <dbReference type="ARBA" id="ARBA00022737"/>
    </source>
</evidence>
<evidence type="ECO:0000313" key="13">
    <source>
        <dbReference type="EMBL" id="GLD65313.1"/>
    </source>
</evidence>
<organism evidence="13 14">
    <name type="scientific">Lates japonicus</name>
    <name type="common">Japanese lates</name>
    <dbReference type="NCBI Taxonomy" id="270547"/>
    <lineage>
        <taxon>Eukaryota</taxon>
        <taxon>Metazoa</taxon>
        <taxon>Chordata</taxon>
        <taxon>Craniata</taxon>
        <taxon>Vertebrata</taxon>
        <taxon>Euteleostomi</taxon>
        <taxon>Actinopterygii</taxon>
        <taxon>Neopterygii</taxon>
        <taxon>Teleostei</taxon>
        <taxon>Neoteleostei</taxon>
        <taxon>Acanthomorphata</taxon>
        <taxon>Carangaria</taxon>
        <taxon>Carangaria incertae sedis</taxon>
        <taxon>Centropomidae</taxon>
        <taxon>Lates</taxon>
    </lineage>
</organism>
<dbReference type="PANTHER" id="PTHR47772:SF15">
    <property type="entry name" value="REDUCED EXPRESSION 2-RELATED"/>
    <property type="match status" value="1"/>
</dbReference>
<keyword evidence="8" id="KW-0804">Transcription</keyword>
<evidence type="ECO:0000256" key="3">
    <source>
        <dbReference type="ARBA" id="ARBA00022723"/>
    </source>
</evidence>
<evidence type="ECO:0000256" key="2">
    <source>
        <dbReference type="ARBA" id="ARBA00006991"/>
    </source>
</evidence>
<keyword evidence="5 10" id="KW-0863">Zinc-finger</keyword>
<evidence type="ECO:0000256" key="1">
    <source>
        <dbReference type="ARBA" id="ARBA00004123"/>
    </source>
</evidence>
<reference evidence="13" key="1">
    <citation type="submission" date="2022-08" db="EMBL/GenBank/DDBJ databases">
        <title>Genome sequencing of akame (Lates japonicus).</title>
        <authorList>
            <person name="Hashiguchi Y."/>
            <person name="Takahashi H."/>
        </authorList>
    </citation>
    <scope>NUCLEOTIDE SEQUENCE</scope>
    <source>
        <strain evidence="13">Kochi</strain>
    </source>
</reference>
<evidence type="ECO:0000259" key="12">
    <source>
        <dbReference type="PROSITE" id="PS50157"/>
    </source>
</evidence>
<dbReference type="InterPro" id="IPR036236">
    <property type="entry name" value="Znf_C2H2_sf"/>
</dbReference>
<keyword evidence="14" id="KW-1185">Reference proteome</keyword>
<evidence type="ECO:0000256" key="6">
    <source>
        <dbReference type="ARBA" id="ARBA00022833"/>
    </source>
</evidence>
<keyword evidence="4" id="KW-0677">Repeat</keyword>
<dbReference type="InterPro" id="IPR050636">
    <property type="entry name" value="C2H2-ZF_domain-containing"/>
</dbReference>
<dbReference type="EMBL" id="BRZM01000078">
    <property type="protein sequence ID" value="GLD65313.1"/>
    <property type="molecule type" value="Genomic_DNA"/>
</dbReference>
<proteinExistence type="inferred from homology"/>
<dbReference type="PROSITE" id="PS50157">
    <property type="entry name" value="ZINC_FINGER_C2H2_2"/>
    <property type="match status" value="2"/>
</dbReference>
<keyword evidence="7" id="KW-0805">Transcription regulation</keyword>
<comment type="caution">
    <text evidence="13">The sequence shown here is derived from an EMBL/GenBank/DDBJ whole genome shotgun (WGS) entry which is preliminary data.</text>
</comment>
<protein>
    <submittedName>
        <fullName evidence="13">Zinc finger protein 574</fullName>
    </submittedName>
</protein>
<dbReference type="InterPro" id="IPR013087">
    <property type="entry name" value="Znf_C2H2_type"/>
</dbReference>
<feature type="domain" description="C2H2-type" evidence="12">
    <location>
        <begin position="69"/>
        <end position="96"/>
    </location>
</feature>
<dbReference type="SUPFAM" id="SSF57667">
    <property type="entry name" value="beta-beta-alpha zinc fingers"/>
    <property type="match status" value="1"/>
</dbReference>
<evidence type="ECO:0000256" key="10">
    <source>
        <dbReference type="PROSITE-ProRule" id="PRU00042"/>
    </source>
</evidence>
<dbReference type="GO" id="GO:0005634">
    <property type="term" value="C:nucleus"/>
    <property type="evidence" value="ECO:0007669"/>
    <property type="project" value="UniProtKB-SubCell"/>
</dbReference>
<dbReference type="Gene3D" id="3.30.160.60">
    <property type="entry name" value="Classic Zinc Finger"/>
    <property type="match status" value="2"/>
</dbReference>
<dbReference type="AlphaFoldDB" id="A0AAD3RDS0"/>
<evidence type="ECO:0000256" key="5">
    <source>
        <dbReference type="ARBA" id="ARBA00022771"/>
    </source>
</evidence>
<keyword evidence="6" id="KW-0862">Zinc</keyword>
<evidence type="ECO:0000256" key="7">
    <source>
        <dbReference type="ARBA" id="ARBA00023015"/>
    </source>
</evidence>
<dbReference type="PANTHER" id="PTHR47772">
    <property type="entry name" value="ZINC FINGER PROTEIN 200"/>
    <property type="match status" value="1"/>
</dbReference>
<evidence type="ECO:0000313" key="14">
    <source>
        <dbReference type="Proteomes" id="UP001279410"/>
    </source>
</evidence>
<evidence type="ECO:0000256" key="11">
    <source>
        <dbReference type="SAM" id="MobiDB-lite"/>
    </source>
</evidence>
<sequence>MAEQQEEAEGVYVEHQYMCSECQQLFNTLEDVLIHQQIHTGQEGEGEGEVGEGMTIQGVPEMMGQTQQYQCLECGTILMNPEELLQHQEMHMREAGMEVEQQEMCEVLETEEAGSEAQVSGTSPVPVP</sequence>
<feature type="compositionally biased region" description="Polar residues" evidence="11">
    <location>
        <begin position="117"/>
        <end position="128"/>
    </location>
</feature>